<keyword evidence="2" id="KW-1185">Reference proteome</keyword>
<dbReference type="OrthoDB" id="377733at2759"/>
<evidence type="ECO:0000313" key="2">
    <source>
        <dbReference type="Proteomes" id="UP000053766"/>
    </source>
</evidence>
<dbReference type="GO" id="GO:0007030">
    <property type="term" value="P:Golgi organization"/>
    <property type="evidence" value="ECO:0007669"/>
    <property type="project" value="TreeGrafter"/>
</dbReference>
<name>A0A0D8XZH7_DICVI</name>
<dbReference type="GO" id="GO:0045332">
    <property type="term" value="P:phospholipid translocation"/>
    <property type="evidence" value="ECO:0007669"/>
    <property type="project" value="TreeGrafter"/>
</dbReference>
<evidence type="ECO:0000313" key="1">
    <source>
        <dbReference type="EMBL" id="KJH50068.1"/>
    </source>
</evidence>
<accession>A0A0D8XZH7</accession>
<dbReference type="PANTHER" id="PTHR24092:SF190">
    <property type="entry name" value="PHOSPHOLIPID-TRANSPORTING ATPASE"/>
    <property type="match status" value="1"/>
</dbReference>
<dbReference type="GO" id="GO:0005802">
    <property type="term" value="C:trans-Golgi network"/>
    <property type="evidence" value="ECO:0007669"/>
    <property type="project" value="TreeGrafter"/>
</dbReference>
<reference evidence="2" key="2">
    <citation type="journal article" date="2016" name="Sci. Rep.">
        <title>Dictyocaulus viviparus genome, variome and transcriptome elucidate lungworm biology and support future intervention.</title>
        <authorList>
            <person name="McNulty S.N."/>
            <person name="Strube C."/>
            <person name="Rosa B.A."/>
            <person name="Martin J.C."/>
            <person name="Tyagi R."/>
            <person name="Choi Y.J."/>
            <person name="Wang Q."/>
            <person name="Hallsworth Pepin K."/>
            <person name="Zhang X."/>
            <person name="Ozersky P."/>
            <person name="Wilson R.K."/>
            <person name="Sternberg P.W."/>
            <person name="Gasser R.B."/>
            <person name="Mitreva M."/>
        </authorList>
    </citation>
    <scope>NUCLEOTIDE SEQUENCE [LARGE SCALE GENOMIC DNA]</scope>
    <source>
        <strain evidence="2">HannoverDv2000</strain>
    </source>
</reference>
<dbReference type="STRING" id="29172.A0A0D8XZH7"/>
<reference evidence="1 2" key="1">
    <citation type="submission" date="2013-11" db="EMBL/GenBank/DDBJ databases">
        <title>Draft genome of the bovine lungworm Dictyocaulus viviparus.</title>
        <authorList>
            <person name="Mitreva M."/>
        </authorList>
    </citation>
    <scope>NUCLEOTIDE SEQUENCE [LARGE SCALE GENOMIC DNA]</scope>
    <source>
        <strain evidence="1 2">HannoverDv2000</strain>
    </source>
</reference>
<sequence>MEPRTGRRRDSHDEQSADLLLLSTSEPHGICYIETMELDGETNLKTRCATPDTAEMGDDLDAISGFNGEIICEAPNNRLNKFQGKLIWQGRELPITNENILLRGCILKNTRWWFYYPYRTVSDCDVFDLYGIMWGVGMDNWSMVYRLSPMG</sequence>
<proteinExistence type="predicted"/>
<dbReference type="AlphaFoldDB" id="A0A0D8XZH7"/>
<dbReference type="PANTHER" id="PTHR24092">
    <property type="entry name" value="PROBABLE PHOSPHOLIPID-TRANSPORTING ATPASE"/>
    <property type="match status" value="1"/>
</dbReference>
<dbReference type="GO" id="GO:0005886">
    <property type="term" value="C:plasma membrane"/>
    <property type="evidence" value="ECO:0007669"/>
    <property type="project" value="TreeGrafter"/>
</dbReference>
<dbReference type="EMBL" id="KN716216">
    <property type="protein sequence ID" value="KJH50068.1"/>
    <property type="molecule type" value="Genomic_DNA"/>
</dbReference>
<organism evidence="1 2">
    <name type="scientific">Dictyocaulus viviparus</name>
    <name type="common">Bovine lungworm</name>
    <dbReference type="NCBI Taxonomy" id="29172"/>
    <lineage>
        <taxon>Eukaryota</taxon>
        <taxon>Metazoa</taxon>
        <taxon>Ecdysozoa</taxon>
        <taxon>Nematoda</taxon>
        <taxon>Chromadorea</taxon>
        <taxon>Rhabditida</taxon>
        <taxon>Rhabditina</taxon>
        <taxon>Rhabditomorpha</taxon>
        <taxon>Strongyloidea</taxon>
        <taxon>Metastrongylidae</taxon>
        <taxon>Dictyocaulus</taxon>
    </lineage>
</organism>
<dbReference type="GO" id="GO:0140326">
    <property type="term" value="F:ATPase-coupled intramembrane lipid transporter activity"/>
    <property type="evidence" value="ECO:0007669"/>
    <property type="project" value="TreeGrafter"/>
</dbReference>
<dbReference type="Proteomes" id="UP000053766">
    <property type="component" value="Unassembled WGS sequence"/>
</dbReference>
<protein>
    <submittedName>
        <fullName evidence="1">Uncharacterized protein</fullName>
    </submittedName>
</protein>
<gene>
    <name evidence="1" type="ORF">DICVIV_03789</name>
</gene>